<reference evidence="5 6" key="1">
    <citation type="journal article" date="2024" name="Commun. Biol.">
        <title>Comparative genomic analysis of thermophilic fungi reveals convergent evolutionary adaptations and gene losses.</title>
        <authorList>
            <person name="Steindorff A.S."/>
            <person name="Aguilar-Pontes M.V."/>
            <person name="Robinson A.J."/>
            <person name="Andreopoulos B."/>
            <person name="LaButti K."/>
            <person name="Kuo A."/>
            <person name="Mondo S."/>
            <person name="Riley R."/>
            <person name="Otillar R."/>
            <person name="Haridas S."/>
            <person name="Lipzen A."/>
            <person name="Grimwood J."/>
            <person name="Schmutz J."/>
            <person name="Clum A."/>
            <person name="Reid I.D."/>
            <person name="Moisan M.C."/>
            <person name="Butler G."/>
            <person name="Nguyen T.T.M."/>
            <person name="Dewar K."/>
            <person name="Conant G."/>
            <person name="Drula E."/>
            <person name="Henrissat B."/>
            <person name="Hansel C."/>
            <person name="Singer S."/>
            <person name="Hutchinson M.I."/>
            <person name="de Vries R.P."/>
            <person name="Natvig D.O."/>
            <person name="Powell A.J."/>
            <person name="Tsang A."/>
            <person name="Grigoriev I.V."/>
        </authorList>
    </citation>
    <scope>NUCLEOTIDE SEQUENCE [LARGE SCALE GENOMIC DNA]</scope>
    <source>
        <strain evidence="5 6">CBS 494.80</strain>
    </source>
</reference>
<evidence type="ECO:0000256" key="2">
    <source>
        <dbReference type="ARBA" id="ARBA00023242"/>
    </source>
</evidence>
<dbReference type="CDD" id="cd12148">
    <property type="entry name" value="fungal_TF_MHR"/>
    <property type="match status" value="1"/>
</dbReference>
<dbReference type="InterPro" id="IPR007219">
    <property type="entry name" value="XnlR_reg_dom"/>
</dbReference>
<sequence length="628" mass="71180">MEISQNTISPTQHPSSKRRMPIRQACDGCRGRRVKCEQEPSGPSGSVPLPATERPCQRCAKFGLECTFLLPVRSRGPKQKNNTHFPQASDAEKNTSREASHILRTSSSLNARRKALLSSSKSPVSHRAYSHETSSGIQITSPPSQGSYTDSPSSHEHDLEGSSSYPTDLLGDRRIVKAILADYFQYIYPLVPVVHRPSVKRDIAENRDCYDETFLGLIYGLCAVTIAALPSKFLEYQKLRSHLPYTDSKAMVYACYDEFMRVRRHGYFDEINFDKWAAHFLMYLAFFHVTDYNRSRMIEVEATQLARLLNLHKVTESNGLNCIEVQLRKKAFWLCFYTFVHGKVHFVRKERIGFIDQIEAHTIPFESLMPTEVDDEYIDEHTIYPQPHGTVSLVTGFNLNSQVFLAAYTTNSDRDKPCPCIHAEDVQMQIQHLQQRLDVLKYMLDDIPAPLQPWVSFEQQGNSLQASDEDDLQARHELFGQFASLRANLHVTHLWFQTLLSSQLDALLESQEAGMLLQMSTSPLASDLPIPVRDVRVIWAERESLCRQLLYLLHGISPTFIEPNGITVVSKIREISAALLFIPRGLDAGAERRAATYLRSFADILSKLDKAGYNGIISLQGWINGDPI</sequence>
<dbReference type="Pfam" id="PF04082">
    <property type="entry name" value="Fungal_trans"/>
    <property type="match status" value="1"/>
</dbReference>
<dbReference type="PANTHER" id="PTHR31668">
    <property type="entry name" value="GLUCOSE TRANSPORT TRANSCRIPTION REGULATOR RGT1-RELATED-RELATED"/>
    <property type="match status" value="1"/>
</dbReference>
<feature type="compositionally biased region" description="Basic and acidic residues" evidence="3">
    <location>
        <begin position="90"/>
        <end position="101"/>
    </location>
</feature>
<keyword evidence="2" id="KW-0539">Nucleus</keyword>
<feature type="compositionally biased region" description="Polar residues" evidence="3">
    <location>
        <begin position="1"/>
        <end position="14"/>
    </location>
</feature>
<dbReference type="InterPro" id="IPR050797">
    <property type="entry name" value="Carb_Metab_Trans_Reg"/>
</dbReference>
<feature type="region of interest" description="Disordered" evidence="3">
    <location>
        <begin position="1"/>
        <end position="22"/>
    </location>
</feature>
<gene>
    <name evidence="5" type="ORF">VTL71DRAFT_11303</name>
</gene>
<keyword evidence="6" id="KW-1185">Reference proteome</keyword>
<dbReference type="EMBL" id="JAZHXI010000004">
    <property type="protein sequence ID" value="KAL2071960.1"/>
    <property type="molecule type" value="Genomic_DNA"/>
</dbReference>
<evidence type="ECO:0000313" key="5">
    <source>
        <dbReference type="EMBL" id="KAL2071960.1"/>
    </source>
</evidence>
<dbReference type="InterPro" id="IPR036864">
    <property type="entry name" value="Zn2-C6_fun-type_DNA-bd_sf"/>
</dbReference>
<evidence type="ECO:0000313" key="6">
    <source>
        <dbReference type="Proteomes" id="UP001595075"/>
    </source>
</evidence>
<evidence type="ECO:0000256" key="1">
    <source>
        <dbReference type="ARBA" id="ARBA00022723"/>
    </source>
</evidence>
<evidence type="ECO:0000256" key="3">
    <source>
        <dbReference type="SAM" id="MobiDB-lite"/>
    </source>
</evidence>
<dbReference type="Gene3D" id="4.10.240.10">
    <property type="entry name" value="Zn(2)-C6 fungal-type DNA-binding domain"/>
    <property type="match status" value="1"/>
</dbReference>
<dbReference type="SMART" id="SM00066">
    <property type="entry name" value="GAL4"/>
    <property type="match status" value="1"/>
</dbReference>
<feature type="compositionally biased region" description="Polar residues" evidence="3">
    <location>
        <begin position="131"/>
        <end position="152"/>
    </location>
</feature>
<dbReference type="InterPro" id="IPR001138">
    <property type="entry name" value="Zn2Cys6_DnaBD"/>
</dbReference>
<name>A0ABR4CPS5_9HELO</name>
<keyword evidence="1" id="KW-0479">Metal-binding</keyword>
<dbReference type="Proteomes" id="UP001595075">
    <property type="component" value="Unassembled WGS sequence"/>
</dbReference>
<accession>A0ABR4CPS5</accession>
<proteinExistence type="predicted"/>
<evidence type="ECO:0000259" key="4">
    <source>
        <dbReference type="PROSITE" id="PS50048"/>
    </source>
</evidence>
<dbReference type="CDD" id="cd00067">
    <property type="entry name" value="GAL4"/>
    <property type="match status" value="1"/>
</dbReference>
<comment type="caution">
    <text evidence="5">The sequence shown here is derived from an EMBL/GenBank/DDBJ whole genome shotgun (WGS) entry which is preliminary data.</text>
</comment>
<organism evidence="5 6">
    <name type="scientific">Oculimacula yallundae</name>
    <dbReference type="NCBI Taxonomy" id="86028"/>
    <lineage>
        <taxon>Eukaryota</taxon>
        <taxon>Fungi</taxon>
        <taxon>Dikarya</taxon>
        <taxon>Ascomycota</taxon>
        <taxon>Pezizomycotina</taxon>
        <taxon>Leotiomycetes</taxon>
        <taxon>Helotiales</taxon>
        <taxon>Ploettnerulaceae</taxon>
        <taxon>Oculimacula</taxon>
    </lineage>
</organism>
<dbReference type="Pfam" id="PF00172">
    <property type="entry name" value="Zn_clus"/>
    <property type="match status" value="1"/>
</dbReference>
<protein>
    <recommendedName>
        <fullName evidence="4">Zn(2)-C6 fungal-type domain-containing protein</fullName>
    </recommendedName>
</protein>
<feature type="region of interest" description="Disordered" evidence="3">
    <location>
        <begin position="74"/>
        <end position="165"/>
    </location>
</feature>
<feature type="domain" description="Zn(2)-C6 fungal-type" evidence="4">
    <location>
        <begin position="25"/>
        <end position="68"/>
    </location>
</feature>
<dbReference type="PROSITE" id="PS50048">
    <property type="entry name" value="ZN2_CY6_FUNGAL_2"/>
    <property type="match status" value="1"/>
</dbReference>
<dbReference type="SUPFAM" id="SSF57701">
    <property type="entry name" value="Zn2/Cys6 DNA-binding domain"/>
    <property type="match status" value="1"/>
</dbReference>